<evidence type="ECO:0000313" key="4">
    <source>
        <dbReference type="EMBL" id="GAA4436599.1"/>
    </source>
</evidence>
<protein>
    <recommendedName>
        <fullName evidence="2">Phosphoesterase</fullName>
        <ecNumber evidence="2">3.1.4.-</ecNumber>
    </recommendedName>
</protein>
<evidence type="ECO:0000313" key="5">
    <source>
        <dbReference type="Proteomes" id="UP001501508"/>
    </source>
</evidence>
<keyword evidence="5" id="KW-1185">Reference proteome</keyword>
<dbReference type="Pfam" id="PF12850">
    <property type="entry name" value="Metallophos_2"/>
    <property type="match status" value="1"/>
</dbReference>
<evidence type="ECO:0000256" key="2">
    <source>
        <dbReference type="RuleBase" id="RU362039"/>
    </source>
</evidence>
<sequence>MKQIGLLSDTHGYLDEALFGYFENCDEIWHAGDIGTVAIIEALQAFRPTRMVFGNIDHHEIRQLAPEHQRFELEGLSIWMTHIGGYPPRYNPAVRRSLRQTPPDLFICGHSHILRVMKDPAFGQMLYLNPGAAGREGFHHMRTALKFTLDAGRVKDMAVIEMGKRGQI</sequence>
<dbReference type="InterPro" id="IPR029052">
    <property type="entry name" value="Metallo-depent_PP-like"/>
</dbReference>
<dbReference type="NCBIfam" id="TIGR00040">
    <property type="entry name" value="yfcE"/>
    <property type="match status" value="1"/>
</dbReference>
<dbReference type="RefSeq" id="WP_345027658.1">
    <property type="nucleotide sequence ID" value="NZ_BAABEY010000016.1"/>
</dbReference>
<proteinExistence type="inferred from homology"/>
<dbReference type="InterPro" id="IPR000979">
    <property type="entry name" value="Phosphodiesterase_MJ0936/Vps29"/>
</dbReference>
<evidence type="ECO:0000259" key="3">
    <source>
        <dbReference type="Pfam" id="PF12850"/>
    </source>
</evidence>
<comment type="similarity">
    <text evidence="1 2">Belongs to the metallophosphoesterase superfamily. YfcE family.</text>
</comment>
<dbReference type="InterPro" id="IPR024654">
    <property type="entry name" value="Calcineurin-like_PHP_lpxH"/>
</dbReference>
<feature type="domain" description="Calcineurin-like phosphoesterase" evidence="3">
    <location>
        <begin position="3"/>
        <end position="150"/>
    </location>
</feature>
<reference evidence="5" key="1">
    <citation type="journal article" date="2019" name="Int. J. Syst. Evol. Microbiol.">
        <title>The Global Catalogue of Microorganisms (GCM) 10K type strain sequencing project: providing services to taxonomists for standard genome sequencing and annotation.</title>
        <authorList>
            <consortium name="The Broad Institute Genomics Platform"/>
            <consortium name="The Broad Institute Genome Sequencing Center for Infectious Disease"/>
            <person name="Wu L."/>
            <person name="Ma J."/>
        </authorList>
    </citation>
    <scope>NUCLEOTIDE SEQUENCE [LARGE SCALE GENOMIC DNA]</scope>
    <source>
        <strain evidence="5">JCM 31920</strain>
    </source>
</reference>
<comment type="cofactor">
    <cofactor evidence="2">
        <name>a divalent metal cation</name>
        <dbReference type="ChEBI" id="CHEBI:60240"/>
    </cofactor>
</comment>
<dbReference type="SUPFAM" id="SSF56300">
    <property type="entry name" value="Metallo-dependent phosphatases"/>
    <property type="match status" value="1"/>
</dbReference>
<name>A0ABP8LWU3_9BACT</name>
<dbReference type="Gene3D" id="3.60.21.10">
    <property type="match status" value="1"/>
</dbReference>
<dbReference type="EC" id="3.1.4.-" evidence="2"/>
<accession>A0ABP8LWU3</accession>
<keyword evidence="2" id="KW-0479">Metal-binding</keyword>
<gene>
    <name evidence="4" type="ORF">GCM10023091_14640</name>
</gene>
<dbReference type="Proteomes" id="UP001501508">
    <property type="component" value="Unassembled WGS sequence"/>
</dbReference>
<dbReference type="EMBL" id="BAABEY010000016">
    <property type="protein sequence ID" value="GAA4436599.1"/>
    <property type="molecule type" value="Genomic_DNA"/>
</dbReference>
<organism evidence="4 5">
    <name type="scientific">Ravibacter arvi</name>
    <dbReference type="NCBI Taxonomy" id="2051041"/>
    <lineage>
        <taxon>Bacteria</taxon>
        <taxon>Pseudomonadati</taxon>
        <taxon>Bacteroidota</taxon>
        <taxon>Cytophagia</taxon>
        <taxon>Cytophagales</taxon>
        <taxon>Spirosomataceae</taxon>
        <taxon>Ravibacter</taxon>
    </lineage>
</organism>
<comment type="caution">
    <text evidence="4">The sequence shown here is derived from an EMBL/GenBank/DDBJ whole genome shotgun (WGS) entry which is preliminary data.</text>
</comment>
<evidence type="ECO:0000256" key="1">
    <source>
        <dbReference type="ARBA" id="ARBA00008950"/>
    </source>
</evidence>